<keyword evidence="4" id="KW-1133">Transmembrane helix</keyword>
<evidence type="ECO:0000256" key="2">
    <source>
        <dbReference type="SAM" id="Coils"/>
    </source>
</evidence>
<reference evidence="5 6" key="1">
    <citation type="submission" date="2020-09" db="EMBL/GenBank/DDBJ databases">
        <title>Flavimobilis rhizosphaerae sp. nov., isolated from rhizosphere soil of Spartina alterniflora.</title>
        <authorList>
            <person name="Hanqin C."/>
        </authorList>
    </citation>
    <scope>NUCLEOTIDE SEQUENCE [LARGE SCALE GENOMIC DNA]</scope>
    <source>
        <strain evidence="5 6">GY 10621</strain>
    </source>
</reference>
<organism evidence="5 6">
    <name type="scientific">Flavimobilis rhizosphaerae</name>
    <dbReference type="NCBI Taxonomy" id="2775421"/>
    <lineage>
        <taxon>Bacteria</taxon>
        <taxon>Bacillati</taxon>
        <taxon>Actinomycetota</taxon>
        <taxon>Actinomycetes</taxon>
        <taxon>Micrococcales</taxon>
        <taxon>Jonesiaceae</taxon>
        <taxon>Flavimobilis</taxon>
    </lineage>
</organism>
<keyword evidence="4" id="KW-0472">Membrane</keyword>
<evidence type="ECO:0000256" key="4">
    <source>
        <dbReference type="SAM" id="Phobius"/>
    </source>
</evidence>
<proteinExistence type="inferred from homology"/>
<sequence length="281" mass="29505">MADDDVPAVADEEPRGEEPRGASGGEGTHVAEHARPTASGRSAWRTLARAASPRATRTQAVVALLCGLLGFAIVVQVSSTREKPLTGLRQNELVRILDDTTRRGNELARQAESLREQLDELESGNADQKALLTVARERAAVQGILSGRLPAVGPGVTIRISEGTEPLRATVYRAILEELRNAGAEVVQVDDVRIVASSSFVDTAQGVALDGTVLTAPVVWEVIGSAETIMPALEIPGGAMAQVRNAGATGEVVARDEVKVTAIHEAPATRWAVPVPVDPAS</sequence>
<feature type="transmembrane region" description="Helical" evidence="4">
    <location>
        <begin position="60"/>
        <end position="79"/>
    </location>
</feature>
<name>A0ABR9DVK6_9MICO</name>
<dbReference type="RefSeq" id="WP_192281982.1">
    <property type="nucleotide sequence ID" value="NZ_JACZDF010000008.1"/>
</dbReference>
<comment type="caution">
    <text evidence="5">The sequence shown here is derived from an EMBL/GenBank/DDBJ whole genome shotgun (WGS) entry which is preliminary data.</text>
</comment>
<feature type="compositionally biased region" description="Acidic residues" evidence="3">
    <location>
        <begin position="1"/>
        <end position="11"/>
    </location>
</feature>
<evidence type="ECO:0000256" key="3">
    <source>
        <dbReference type="SAM" id="MobiDB-lite"/>
    </source>
</evidence>
<keyword evidence="6" id="KW-1185">Reference proteome</keyword>
<dbReference type="PANTHER" id="PTHR37313:SF2">
    <property type="entry name" value="UPF0749 PROTEIN YLXX"/>
    <property type="match status" value="1"/>
</dbReference>
<evidence type="ECO:0000256" key="1">
    <source>
        <dbReference type="ARBA" id="ARBA00009108"/>
    </source>
</evidence>
<evidence type="ECO:0000313" key="5">
    <source>
        <dbReference type="EMBL" id="MBD9700421.1"/>
    </source>
</evidence>
<dbReference type="Gene3D" id="3.30.70.1880">
    <property type="entry name" value="Protein of unknown function DUF881"/>
    <property type="match status" value="1"/>
</dbReference>
<accession>A0ABR9DVK6</accession>
<comment type="similarity">
    <text evidence="1">Belongs to the UPF0749 family.</text>
</comment>
<dbReference type="Proteomes" id="UP000642107">
    <property type="component" value="Unassembled WGS sequence"/>
</dbReference>
<protein>
    <submittedName>
        <fullName evidence="5">DUF881 domain-containing protein</fullName>
    </submittedName>
</protein>
<keyword evidence="4" id="KW-0812">Transmembrane</keyword>
<dbReference type="InterPro" id="IPR010273">
    <property type="entry name" value="DUF881"/>
</dbReference>
<dbReference type="EMBL" id="JACZDF010000008">
    <property type="protein sequence ID" value="MBD9700421.1"/>
    <property type="molecule type" value="Genomic_DNA"/>
</dbReference>
<gene>
    <name evidence="5" type="ORF">IGS67_13150</name>
</gene>
<keyword evidence="2" id="KW-0175">Coiled coil</keyword>
<feature type="coiled-coil region" evidence="2">
    <location>
        <begin position="97"/>
        <end position="131"/>
    </location>
</feature>
<evidence type="ECO:0000313" key="6">
    <source>
        <dbReference type="Proteomes" id="UP000642107"/>
    </source>
</evidence>
<dbReference type="PANTHER" id="PTHR37313">
    <property type="entry name" value="UPF0749 PROTEIN RV1825"/>
    <property type="match status" value="1"/>
</dbReference>
<dbReference type="Pfam" id="PF05949">
    <property type="entry name" value="DUF881"/>
    <property type="match status" value="1"/>
</dbReference>
<feature type="region of interest" description="Disordered" evidence="3">
    <location>
        <begin position="1"/>
        <end position="45"/>
    </location>
</feature>